<comment type="subcellular location">
    <subcellularLocation>
        <location evidence="1 14">Cell membrane</location>
        <topology evidence="1 14">Multi-pass membrane protein</topology>
    </subcellularLocation>
</comment>
<comment type="caution">
    <text evidence="15">The sequence shown here is derived from an EMBL/GenBank/DDBJ whole genome shotgun (WGS) entry which is preliminary data.</text>
</comment>
<comment type="function">
    <text evidence="14">Catalyzes the dephosphorylation of undecaprenyl diphosphate (UPP). Confers resistance to bacitracin.</text>
</comment>
<dbReference type="GO" id="GO:0050380">
    <property type="term" value="F:undecaprenyl-diphosphatase activity"/>
    <property type="evidence" value="ECO:0007669"/>
    <property type="project" value="UniProtKB-UniRule"/>
</dbReference>
<evidence type="ECO:0000256" key="7">
    <source>
        <dbReference type="ARBA" id="ARBA00022801"/>
    </source>
</evidence>
<evidence type="ECO:0000256" key="4">
    <source>
        <dbReference type="ARBA" id="ARBA00021581"/>
    </source>
</evidence>
<name>A0A5C4S1U0_PROVB</name>
<comment type="catalytic activity">
    <reaction evidence="13 14">
        <text>di-trans,octa-cis-undecaprenyl diphosphate + H2O = di-trans,octa-cis-undecaprenyl phosphate + phosphate + H(+)</text>
        <dbReference type="Rhea" id="RHEA:28094"/>
        <dbReference type="ChEBI" id="CHEBI:15377"/>
        <dbReference type="ChEBI" id="CHEBI:15378"/>
        <dbReference type="ChEBI" id="CHEBI:43474"/>
        <dbReference type="ChEBI" id="CHEBI:58405"/>
        <dbReference type="ChEBI" id="CHEBI:60392"/>
        <dbReference type="EC" id="3.6.1.27"/>
    </reaction>
</comment>
<evidence type="ECO:0000256" key="2">
    <source>
        <dbReference type="ARBA" id="ARBA00010621"/>
    </source>
</evidence>
<feature type="transmembrane region" description="Helical" evidence="14">
    <location>
        <begin position="117"/>
        <end position="137"/>
    </location>
</feature>
<feature type="transmembrane region" description="Helical" evidence="14">
    <location>
        <begin position="196"/>
        <end position="215"/>
    </location>
</feature>
<dbReference type="InterPro" id="IPR003824">
    <property type="entry name" value="UppP"/>
</dbReference>
<dbReference type="Proteomes" id="UP000309544">
    <property type="component" value="Unassembled WGS sequence"/>
</dbReference>
<feature type="transmembrane region" description="Helical" evidence="14">
    <location>
        <begin position="87"/>
        <end position="105"/>
    </location>
</feature>
<keyword evidence="14" id="KW-0961">Cell wall biogenesis/degradation</keyword>
<protein>
    <recommendedName>
        <fullName evidence="4 14">Undecaprenyl-diphosphatase</fullName>
        <ecNumber evidence="3 14">3.6.1.27</ecNumber>
    </recommendedName>
    <alternativeName>
        <fullName evidence="12 14">Bacitracin resistance protein</fullName>
    </alternativeName>
    <alternativeName>
        <fullName evidence="11 14">Undecaprenyl pyrophosphate phosphatase</fullName>
    </alternativeName>
</protein>
<evidence type="ECO:0000313" key="16">
    <source>
        <dbReference type="Proteomes" id="UP000309544"/>
    </source>
</evidence>
<dbReference type="GO" id="GO:0008360">
    <property type="term" value="P:regulation of cell shape"/>
    <property type="evidence" value="ECO:0007669"/>
    <property type="project" value="UniProtKB-KW"/>
</dbReference>
<dbReference type="EC" id="3.6.1.27" evidence="3 14"/>
<dbReference type="PANTHER" id="PTHR30622:SF4">
    <property type="entry name" value="UNDECAPRENYL-DIPHOSPHATASE"/>
    <property type="match status" value="1"/>
</dbReference>
<evidence type="ECO:0000256" key="3">
    <source>
        <dbReference type="ARBA" id="ARBA00012374"/>
    </source>
</evidence>
<comment type="miscellaneous">
    <text evidence="14">Bacitracin is thought to be involved in the inhibition of peptidoglycan synthesis by sequestering undecaprenyl diphosphate, thereby reducing the pool of lipid carrier available.</text>
</comment>
<dbReference type="AlphaFoldDB" id="A0A5C4S1U0"/>
<dbReference type="GO" id="GO:0071555">
    <property type="term" value="P:cell wall organization"/>
    <property type="evidence" value="ECO:0007669"/>
    <property type="project" value="UniProtKB-KW"/>
</dbReference>
<reference evidence="15 16" key="1">
    <citation type="submission" date="2019-05" db="EMBL/GenBank/DDBJ databases">
        <title>Draft Whole-Genome sequence of the green sulfur bacterium Prosthecochloris vibrioformis DSM 260.</title>
        <authorList>
            <person name="Meyer T.E."/>
            <person name="Kyndt J.A."/>
        </authorList>
    </citation>
    <scope>NUCLEOTIDE SEQUENCE [LARGE SCALE GENOMIC DNA]</scope>
    <source>
        <strain evidence="15 16">DSM 260</strain>
    </source>
</reference>
<evidence type="ECO:0000256" key="10">
    <source>
        <dbReference type="ARBA" id="ARBA00023251"/>
    </source>
</evidence>
<dbReference type="RefSeq" id="WP_068866377.1">
    <property type="nucleotide sequence ID" value="NZ_VDCI01000004.1"/>
</dbReference>
<feature type="transmembrane region" description="Helical" evidence="14">
    <location>
        <begin position="227"/>
        <end position="249"/>
    </location>
</feature>
<organism evidence="15 16">
    <name type="scientific">Prosthecochloris vibrioformis</name>
    <name type="common">Chlorobium vibrioforme</name>
    <dbReference type="NCBI Taxonomy" id="1098"/>
    <lineage>
        <taxon>Bacteria</taxon>
        <taxon>Pseudomonadati</taxon>
        <taxon>Chlorobiota</taxon>
        <taxon>Chlorobiia</taxon>
        <taxon>Chlorobiales</taxon>
        <taxon>Chlorobiaceae</taxon>
        <taxon>Prosthecochloris</taxon>
    </lineage>
</organism>
<evidence type="ECO:0000256" key="9">
    <source>
        <dbReference type="ARBA" id="ARBA00023136"/>
    </source>
</evidence>
<keyword evidence="7 14" id="KW-0378">Hydrolase</keyword>
<keyword evidence="10 14" id="KW-0046">Antibiotic resistance</keyword>
<evidence type="ECO:0000313" key="15">
    <source>
        <dbReference type="EMBL" id="TNJ36701.1"/>
    </source>
</evidence>
<feature type="transmembrane region" description="Helical" evidence="14">
    <location>
        <begin position="261"/>
        <end position="281"/>
    </location>
</feature>
<dbReference type="NCBIfam" id="TIGR00753">
    <property type="entry name" value="undec_PP_bacA"/>
    <property type="match status" value="1"/>
</dbReference>
<evidence type="ECO:0000256" key="12">
    <source>
        <dbReference type="ARBA" id="ARBA00032932"/>
    </source>
</evidence>
<dbReference type="GO" id="GO:0046677">
    <property type="term" value="P:response to antibiotic"/>
    <property type="evidence" value="ECO:0007669"/>
    <property type="project" value="UniProtKB-UniRule"/>
</dbReference>
<keyword evidence="8 14" id="KW-1133">Transmembrane helix</keyword>
<feature type="transmembrane region" description="Helical" evidence="14">
    <location>
        <begin position="41"/>
        <end position="60"/>
    </location>
</feature>
<keyword evidence="5 14" id="KW-1003">Cell membrane</keyword>
<evidence type="ECO:0000256" key="11">
    <source>
        <dbReference type="ARBA" id="ARBA00032707"/>
    </source>
</evidence>
<keyword evidence="9 14" id="KW-0472">Membrane</keyword>
<evidence type="ECO:0000256" key="6">
    <source>
        <dbReference type="ARBA" id="ARBA00022692"/>
    </source>
</evidence>
<keyword evidence="6 14" id="KW-0812">Transmembrane</keyword>
<evidence type="ECO:0000256" key="14">
    <source>
        <dbReference type="HAMAP-Rule" id="MF_01006"/>
    </source>
</evidence>
<gene>
    <name evidence="14 15" type="primary">uppP</name>
    <name evidence="15" type="ORF">FGF68_06460</name>
</gene>
<dbReference type="GO" id="GO:0005886">
    <property type="term" value="C:plasma membrane"/>
    <property type="evidence" value="ECO:0007669"/>
    <property type="project" value="UniProtKB-SubCell"/>
</dbReference>
<evidence type="ECO:0000256" key="13">
    <source>
        <dbReference type="ARBA" id="ARBA00047594"/>
    </source>
</evidence>
<sequence length="283" mass="30828">MTLFEAAILGIVQGLTEFLPISSSAHLRIVPVLAGWEDPGAAFTAIVQIGTLAAVLIYFYHDIKTIVAATFRGVLAGKPFENQEARMGWMIAAGTLPIVIFGLLFKDQIETSLRSLYWISAALIILALFLSLAEWLMRRRQQQGRTQESMQDIGWKEAILIGLAQSLALIPGSSRSGVTITAGLFLNLSRETAARFSFLLSLPAVLAAGVYQLYATWDELMASSTELVNLSIATVMAGVVGYASIAFLISFLKRHSTAIFIMYRIMLAAVILIMLQSGLLLPK</sequence>
<dbReference type="EMBL" id="VDCI01000004">
    <property type="protein sequence ID" value="TNJ36701.1"/>
    <property type="molecule type" value="Genomic_DNA"/>
</dbReference>
<evidence type="ECO:0000256" key="8">
    <source>
        <dbReference type="ARBA" id="ARBA00022989"/>
    </source>
</evidence>
<keyword evidence="14" id="KW-0573">Peptidoglycan synthesis</keyword>
<dbReference type="GO" id="GO:0009252">
    <property type="term" value="P:peptidoglycan biosynthetic process"/>
    <property type="evidence" value="ECO:0007669"/>
    <property type="project" value="UniProtKB-KW"/>
</dbReference>
<proteinExistence type="inferred from homology"/>
<comment type="similarity">
    <text evidence="2 14">Belongs to the UppP family.</text>
</comment>
<accession>A0A5C4S1U0</accession>
<dbReference type="HAMAP" id="MF_01006">
    <property type="entry name" value="Undec_diphosphatase"/>
    <property type="match status" value="1"/>
</dbReference>
<evidence type="ECO:0000256" key="1">
    <source>
        <dbReference type="ARBA" id="ARBA00004651"/>
    </source>
</evidence>
<keyword evidence="16" id="KW-1185">Reference proteome</keyword>
<keyword evidence="14" id="KW-0133">Cell shape</keyword>
<evidence type="ECO:0000256" key="5">
    <source>
        <dbReference type="ARBA" id="ARBA00022475"/>
    </source>
</evidence>
<dbReference type="Pfam" id="PF02673">
    <property type="entry name" value="BacA"/>
    <property type="match status" value="1"/>
</dbReference>
<dbReference type="PANTHER" id="PTHR30622">
    <property type="entry name" value="UNDECAPRENYL-DIPHOSPHATASE"/>
    <property type="match status" value="1"/>
</dbReference>